<keyword evidence="3" id="KW-1185">Reference proteome</keyword>
<dbReference type="PANTHER" id="PTHR47495:SF2">
    <property type="entry name" value="ALDEHYDE DEHYDROGENASE"/>
    <property type="match status" value="1"/>
</dbReference>
<dbReference type="PANTHER" id="PTHR47495">
    <property type="entry name" value="ALDEHYDE DEHYDROGENASE"/>
    <property type="match status" value="1"/>
</dbReference>
<dbReference type="SMART" id="SM01008">
    <property type="entry name" value="Ald_Xan_dh_C"/>
    <property type="match status" value="1"/>
</dbReference>
<dbReference type="Proteomes" id="UP001549773">
    <property type="component" value="Unassembled WGS sequence"/>
</dbReference>
<feature type="domain" description="Aldehyde oxidase/xanthine dehydrogenase a/b hammerhead" evidence="1">
    <location>
        <begin position="213"/>
        <end position="308"/>
    </location>
</feature>
<dbReference type="InterPro" id="IPR008274">
    <property type="entry name" value="AldOxase/xan_DH_MoCoBD1"/>
</dbReference>
<dbReference type="InterPro" id="IPR046867">
    <property type="entry name" value="AldOxase/xan_DH_MoCoBD2"/>
</dbReference>
<dbReference type="Gene3D" id="3.90.1170.50">
    <property type="entry name" value="Aldehyde oxidase/xanthine dehydrogenase, a/b hammerhead"/>
    <property type="match status" value="1"/>
</dbReference>
<dbReference type="InterPro" id="IPR052516">
    <property type="entry name" value="N-heterocyclic_Hydroxylase"/>
</dbReference>
<dbReference type="SUPFAM" id="SSF56003">
    <property type="entry name" value="Molybdenum cofactor-binding domain"/>
    <property type="match status" value="2"/>
</dbReference>
<dbReference type="Gene3D" id="3.30.365.10">
    <property type="entry name" value="Aldehyde oxidase/xanthine dehydrogenase, molybdopterin binding domain"/>
    <property type="match status" value="4"/>
</dbReference>
<protein>
    <submittedName>
        <fullName evidence="2">Molybdopterin cofactor-binding domain-containing protein</fullName>
    </submittedName>
</protein>
<proteinExistence type="predicted"/>
<dbReference type="Pfam" id="PF20256">
    <property type="entry name" value="MoCoBD_2"/>
    <property type="match status" value="2"/>
</dbReference>
<evidence type="ECO:0000259" key="1">
    <source>
        <dbReference type="SMART" id="SM01008"/>
    </source>
</evidence>
<gene>
    <name evidence="2" type="ORF">ABXZ32_04535</name>
</gene>
<reference evidence="2 3" key="1">
    <citation type="submission" date="2024-07" db="EMBL/GenBank/DDBJ databases">
        <title>The genome sequence of type strain Sediminicola luteus GDMCC 1.2596T.</title>
        <authorList>
            <person name="Liu Y."/>
        </authorList>
    </citation>
    <scope>NUCLEOTIDE SEQUENCE [LARGE SCALE GENOMIC DNA]</scope>
    <source>
        <strain evidence="2 3">GDMCC 1.2596</strain>
    </source>
</reference>
<dbReference type="InterPro" id="IPR012368">
    <property type="entry name" value="OxRdtase_Mopterin-bd_su_IorB"/>
</dbReference>
<sequence>MSIIKTKIGRRAFIQNTSLASGGLILGFSFLNSCKPKQVEEMAVRDMPKEWFEINGYLKIGDNGLVTIMSPNPEIGQNVRTSMPMIVADELEIDWDQVIVEQAPLNTNLYSWQVAGGSRSISSSWQSLRMAGATARHMLKEAAAKAWQVPVGEITAKGGMLAHEASGKSAGYGDMASAASLLEVPEEVELKERSEFSIIGTSRKNVDGKKIVTGQPLFGIDVQREGMLIATLAHPPAFGMKLKSFDAETAKQMPGIRDVFSIKLYDDDFKRGAFHHTAFNEVVAVLGETTWQVMQAKKSLKVEWENTSDSVVGMTMFGNEMKVSHPAGLENTTDHRLKMEELNARKGRLVRKDGNPEEAFKNAAKIIERSYSAPFLAHNTMEPMNFFANVTDDHAELLGPTQTPEFMEPAIAERLGLPIEKVDIMLTRQGGGFGRRLYGHFMVEAAAISQKAKAPVKLVYSREDDMSQGMYRPSYYATYRAALDTENNLTALHVKAGGIPESPLFANRFPAGAVDNYLAEDWTIDSNITTGAFRAPRSNFIAGAEQSFLDEVAEVAGKDPIQLRLDLLKRAQENPVGENNDYDAGRYAGVLELVKEKSNWGTNQQGLHRGVSAYFCHNSYVAQVLDITIENDKPIVQKVTTAIDCGIVVNPDAATNLAEGGVIDGIGNAMYGAITFKDGVPEQNNFDKYRLIRHSEAPKSIETHFVQNDIDPTGLGEPPFPPIMGALANALYKATGQRHYHQPFVAERVIVG</sequence>
<dbReference type="InterPro" id="IPR000674">
    <property type="entry name" value="Ald_Oxase/Xan_DH_a/b"/>
</dbReference>
<dbReference type="Pfam" id="PF02738">
    <property type="entry name" value="MoCoBD_1"/>
    <property type="match status" value="1"/>
</dbReference>
<comment type="caution">
    <text evidence="2">The sequence shown here is derived from an EMBL/GenBank/DDBJ whole genome shotgun (WGS) entry which is preliminary data.</text>
</comment>
<dbReference type="EMBL" id="JBEWYP010000002">
    <property type="protein sequence ID" value="MET7028648.1"/>
    <property type="molecule type" value="Genomic_DNA"/>
</dbReference>
<evidence type="ECO:0000313" key="2">
    <source>
        <dbReference type="EMBL" id="MET7028648.1"/>
    </source>
</evidence>
<dbReference type="PIRSF" id="PIRSF036389">
    <property type="entry name" value="IOR_B"/>
    <property type="match status" value="1"/>
</dbReference>
<accession>A0ABV2TTP1</accession>
<name>A0ABV2TTP1_9FLAO</name>
<evidence type="ECO:0000313" key="3">
    <source>
        <dbReference type="Proteomes" id="UP001549773"/>
    </source>
</evidence>
<dbReference type="InterPro" id="IPR037165">
    <property type="entry name" value="AldOxase/xan_DH_Mopterin-bd_sf"/>
</dbReference>
<organism evidence="2 3">
    <name type="scientific">Sediminicola luteus</name>
    <dbReference type="NCBI Taxonomy" id="319238"/>
    <lineage>
        <taxon>Bacteria</taxon>
        <taxon>Pseudomonadati</taxon>
        <taxon>Bacteroidota</taxon>
        <taxon>Flavobacteriia</taxon>
        <taxon>Flavobacteriales</taxon>
        <taxon>Flavobacteriaceae</taxon>
        <taxon>Sediminicola</taxon>
    </lineage>
</organism>
<dbReference type="RefSeq" id="WP_354617484.1">
    <property type="nucleotide sequence ID" value="NZ_JBEWYP010000002.1"/>
</dbReference>